<dbReference type="Gene3D" id="3.40.50.300">
    <property type="entry name" value="P-loop containing nucleotide triphosphate hydrolases"/>
    <property type="match status" value="2"/>
</dbReference>
<dbReference type="GO" id="GO:0043138">
    <property type="term" value="F:3'-5' DNA helicase activity"/>
    <property type="evidence" value="ECO:0007669"/>
    <property type="project" value="UniProtKB-EC"/>
</dbReference>
<dbReference type="PROSITE" id="PS51192">
    <property type="entry name" value="HELICASE_ATP_BIND_1"/>
    <property type="match status" value="1"/>
</dbReference>
<dbReference type="GO" id="GO:0006310">
    <property type="term" value="P:DNA recombination"/>
    <property type="evidence" value="ECO:0007669"/>
    <property type="project" value="InterPro"/>
</dbReference>
<feature type="binding site" evidence="12">
    <location>
        <position position="469"/>
    </location>
    <ligand>
        <name>Zn(2+)</name>
        <dbReference type="ChEBI" id="CHEBI:29105"/>
        <label>1</label>
    </ligand>
</feature>
<dbReference type="PANTHER" id="PTHR30580:SF0">
    <property type="entry name" value="PRIMOSOMAL PROTEIN N"/>
    <property type="match status" value="1"/>
</dbReference>
<feature type="domain" description="Helicase C-terminal" evidence="14">
    <location>
        <begin position="494"/>
        <end position="655"/>
    </location>
</feature>
<dbReference type="Pfam" id="PF17764">
    <property type="entry name" value="PriA_3primeBD"/>
    <property type="match status" value="1"/>
</dbReference>
<dbReference type="InterPro" id="IPR014001">
    <property type="entry name" value="Helicase_ATP-bd"/>
</dbReference>
<dbReference type="InterPro" id="IPR011545">
    <property type="entry name" value="DEAD/DEAH_box_helicase_dom"/>
</dbReference>
<comment type="function">
    <text evidence="12">Initiates the restart of stalled replication forks, which reloads the replicative helicase on sites other than the origin of replication. Recognizes and binds to abandoned replication forks and remodels them to uncover a helicase loading site. Promotes assembly of the primosome at these replication forks.</text>
</comment>
<dbReference type="GO" id="GO:0006269">
    <property type="term" value="P:DNA replication, synthesis of primer"/>
    <property type="evidence" value="ECO:0007669"/>
    <property type="project" value="UniProtKB-KW"/>
</dbReference>
<feature type="binding site" evidence="12">
    <location>
        <position position="512"/>
    </location>
    <ligand>
        <name>Zn(2+)</name>
        <dbReference type="ChEBI" id="CHEBI:29105"/>
        <label>1</label>
    </ligand>
</feature>
<evidence type="ECO:0000256" key="6">
    <source>
        <dbReference type="ARBA" id="ARBA00022806"/>
    </source>
</evidence>
<reference evidence="15 16" key="1">
    <citation type="submission" date="2010-08" db="EMBL/GenBank/DDBJ databases">
        <authorList>
            <person name="Harkins D.M."/>
            <person name="Madupu R."/>
            <person name="Durkin A.S."/>
            <person name="Torralba M."/>
            <person name="Methe B."/>
            <person name="Sutton G.G."/>
            <person name="Nelson K.E."/>
        </authorList>
    </citation>
    <scope>NUCLEOTIDE SEQUENCE [LARGE SCALE GENOMIC DNA]</scope>
    <source>
        <strain evidence="15 16">DSM 17678</strain>
    </source>
</reference>
<comment type="subunit">
    <text evidence="12">Component of the replication restart primosome.</text>
</comment>
<evidence type="ECO:0000256" key="1">
    <source>
        <dbReference type="ARBA" id="ARBA00022515"/>
    </source>
</evidence>
<evidence type="ECO:0000256" key="2">
    <source>
        <dbReference type="ARBA" id="ARBA00022705"/>
    </source>
</evidence>
<dbReference type="EC" id="5.6.2.4" evidence="12"/>
<keyword evidence="7 12" id="KW-0862">Zinc</keyword>
<organism evidence="15 16">
    <name type="scientific">Peptostreptococcus stomatis DSM 17678</name>
    <dbReference type="NCBI Taxonomy" id="596315"/>
    <lineage>
        <taxon>Bacteria</taxon>
        <taxon>Bacillati</taxon>
        <taxon>Bacillota</taxon>
        <taxon>Clostridia</taxon>
        <taxon>Peptostreptococcales</taxon>
        <taxon>Peptostreptococcaceae</taxon>
        <taxon>Peptostreptococcus</taxon>
    </lineage>
</organism>
<evidence type="ECO:0000256" key="9">
    <source>
        <dbReference type="ARBA" id="ARBA00023125"/>
    </source>
</evidence>
<evidence type="ECO:0000256" key="8">
    <source>
        <dbReference type="ARBA" id="ARBA00022840"/>
    </source>
</evidence>
<dbReference type="EMBL" id="ADGQ01000066">
    <property type="protein sequence ID" value="EFM64195.1"/>
    <property type="molecule type" value="Genomic_DNA"/>
</dbReference>
<dbReference type="eggNOG" id="COG1198">
    <property type="taxonomic scope" value="Bacteria"/>
</dbReference>
<keyword evidence="3 12" id="KW-0479">Metal-binding</keyword>
<dbReference type="FunFam" id="3.40.50.300:FF:000489">
    <property type="entry name" value="Primosome assembly protein PriA"/>
    <property type="match status" value="1"/>
</dbReference>
<dbReference type="HAMAP" id="MF_00983">
    <property type="entry name" value="PriA"/>
    <property type="match status" value="1"/>
</dbReference>
<dbReference type="Pfam" id="PF18319">
    <property type="entry name" value="Zn_ribbon_PriA"/>
    <property type="match status" value="1"/>
</dbReference>
<comment type="catalytic activity">
    <reaction evidence="12">
        <text>Couples ATP hydrolysis with the unwinding of duplex DNA by translocating in the 3'-5' direction.</text>
        <dbReference type="EC" id="5.6.2.4"/>
    </reaction>
</comment>
<evidence type="ECO:0000256" key="12">
    <source>
        <dbReference type="HAMAP-Rule" id="MF_00983"/>
    </source>
</evidence>
<comment type="catalytic activity">
    <reaction evidence="11 12">
        <text>ATP + H2O = ADP + phosphate + H(+)</text>
        <dbReference type="Rhea" id="RHEA:13065"/>
        <dbReference type="ChEBI" id="CHEBI:15377"/>
        <dbReference type="ChEBI" id="CHEBI:15378"/>
        <dbReference type="ChEBI" id="CHEBI:30616"/>
        <dbReference type="ChEBI" id="CHEBI:43474"/>
        <dbReference type="ChEBI" id="CHEBI:456216"/>
        <dbReference type="EC" id="5.6.2.4"/>
    </reaction>
</comment>
<dbReference type="SUPFAM" id="SSF52540">
    <property type="entry name" value="P-loop containing nucleoside triphosphate hydrolases"/>
    <property type="match status" value="1"/>
</dbReference>
<gene>
    <name evidence="12 15" type="primary">priA</name>
    <name evidence="15" type="ORF">HMPREF0634_1343</name>
</gene>
<dbReference type="GO" id="GO:0003677">
    <property type="term" value="F:DNA binding"/>
    <property type="evidence" value="ECO:0007669"/>
    <property type="project" value="UniProtKB-UniRule"/>
</dbReference>
<keyword evidence="5 12" id="KW-0378">Hydrolase</keyword>
<feature type="binding site" evidence="12">
    <location>
        <position position="499"/>
    </location>
    <ligand>
        <name>Zn(2+)</name>
        <dbReference type="ChEBI" id="CHEBI:29105"/>
        <label>2</label>
    </ligand>
</feature>
<comment type="caution">
    <text evidence="15">The sequence shown here is derived from an EMBL/GenBank/DDBJ whole genome shotgun (WGS) entry which is preliminary data.</text>
</comment>
<dbReference type="GO" id="GO:1990077">
    <property type="term" value="C:primosome complex"/>
    <property type="evidence" value="ECO:0007669"/>
    <property type="project" value="UniProtKB-UniRule"/>
</dbReference>
<dbReference type="Pfam" id="PF18074">
    <property type="entry name" value="PriA_C"/>
    <property type="match status" value="1"/>
</dbReference>
<evidence type="ECO:0000313" key="16">
    <source>
        <dbReference type="Proteomes" id="UP000003244"/>
    </source>
</evidence>
<keyword evidence="6 12" id="KW-0347">Helicase</keyword>
<dbReference type="Pfam" id="PF00270">
    <property type="entry name" value="DEAD"/>
    <property type="match status" value="1"/>
</dbReference>
<feature type="binding site" evidence="12">
    <location>
        <position position="509"/>
    </location>
    <ligand>
        <name>Zn(2+)</name>
        <dbReference type="ChEBI" id="CHEBI:29105"/>
        <label>1</label>
    </ligand>
</feature>
<dbReference type="SMART" id="SM00490">
    <property type="entry name" value="HELICc"/>
    <property type="match status" value="1"/>
</dbReference>
<evidence type="ECO:0000259" key="13">
    <source>
        <dbReference type="PROSITE" id="PS51192"/>
    </source>
</evidence>
<dbReference type="PANTHER" id="PTHR30580">
    <property type="entry name" value="PRIMOSOMAL PROTEIN N"/>
    <property type="match status" value="1"/>
</dbReference>
<sequence length="770" mass="88875">MYIDLILRNMSRFADMLFTYKLPSDMEDHIMIGHRVSLPFGRSNKPIEAFVVAKRKSLGPDDIEADKIKEIFEILDVEPMLSQENIRLIMWIRNRYMCTYMDALNLFYPKGCRLEAKKVEEDGQVIWTYKDKKNEKKIRLLSLKYDLDQLDQIISEKKYRLGPKQEDIIRFLSLNESVEARSLIEILEVSNQTIKSLIDKDLISVKELDYYRRSEAKFTSPVKKIDLNRDQVQIVDKIKKGFSLDKKKPFLLHGVTGSGKTEVYMELIEYSLNQGLDSILLVPEIALTPQMISRVKGRFGDIVGVFHSGLSEGQKHDVYREIKNGNIRITIGTRSALFLPFRSLGLIIIDEEHDMSYHSEMTPKYSTIEVARYMSLRQNISLVMGSATPSVADYYRASQDEYTLLELNNRANERAMPQIEIVDMKGEVNRGNRSEISRVLEDEIVKTVNAGNQVILFLNRRGYASSVTCRECGHVIKCKKCDISLTYHKFKNMGICHYCGHDEELPRVCPECSSSNIGILGLGTEKIEEYINKKYPSIKTLRIDKDTTSKKGQLESILDTFNRQDADVLIGTQILSKGHDFENVTLVGIISADMMLNYPDFRSFEQTYQLITQVAGRAGRGQKKGHVILQTYNVDHFAIRHAVNYDYKSFYHDEIRLRKAFGYEPFNNMFRLVFSGKNYNIVRDNATKFIETVKYLLEAQSIEIKGILGPNECSINKINDKYRWQVIIKDEVMDVKGIKSMLRYICISKFDQIFDKDISINIEINPNSFI</sequence>
<evidence type="ECO:0000313" key="15">
    <source>
        <dbReference type="EMBL" id="EFM64195.1"/>
    </source>
</evidence>
<dbReference type="InterPro" id="IPR041236">
    <property type="entry name" value="PriA_C"/>
</dbReference>
<dbReference type="InterPro" id="IPR041222">
    <property type="entry name" value="PriA_3primeBD"/>
</dbReference>
<dbReference type="CDD" id="cd17929">
    <property type="entry name" value="DEXHc_priA"/>
    <property type="match status" value="1"/>
</dbReference>
<evidence type="ECO:0000256" key="5">
    <source>
        <dbReference type="ARBA" id="ARBA00022801"/>
    </source>
</evidence>
<dbReference type="GO" id="GO:0005524">
    <property type="term" value="F:ATP binding"/>
    <property type="evidence" value="ECO:0007669"/>
    <property type="project" value="UniProtKB-UniRule"/>
</dbReference>
<dbReference type="RefSeq" id="WP_007790541.1">
    <property type="nucleotide sequence ID" value="NZ_ADGQ01000066.1"/>
</dbReference>
<evidence type="ECO:0000256" key="10">
    <source>
        <dbReference type="ARBA" id="ARBA00023235"/>
    </source>
</evidence>
<dbReference type="NCBIfam" id="TIGR00595">
    <property type="entry name" value="priA"/>
    <property type="match status" value="1"/>
</dbReference>
<evidence type="ECO:0000259" key="14">
    <source>
        <dbReference type="PROSITE" id="PS51194"/>
    </source>
</evidence>
<name>E0E4G6_9FIRM</name>
<feature type="binding site" evidence="12">
    <location>
        <position position="478"/>
    </location>
    <ligand>
        <name>Zn(2+)</name>
        <dbReference type="ChEBI" id="CHEBI:29105"/>
        <label>2</label>
    </ligand>
</feature>
<dbReference type="GO" id="GO:0016887">
    <property type="term" value="F:ATP hydrolysis activity"/>
    <property type="evidence" value="ECO:0007669"/>
    <property type="project" value="RHEA"/>
</dbReference>
<keyword evidence="8 12" id="KW-0067">ATP-binding</keyword>
<dbReference type="InterPro" id="IPR042115">
    <property type="entry name" value="PriA_3primeBD_sf"/>
</dbReference>
<feature type="binding site" evidence="12">
    <location>
        <position position="496"/>
    </location>
    <ligand>
        <name>Zn(2+)</name>
        <dbReference type="ChEBI" id="CHEBI:29105"/>
        <label>2</label>
    </ligand>
</feature>
<dbReference type="Gene3D" id="3.40.1440.60">
    <property type="entry name" value="PriA, 3(prime) DNA-binding domain"/>
    <property type="match status" value="1"/>
</dbReference>
<dbReference type="Pfam" id="PF00271">
    <property type="entry name" value="Helicase_C"/>
    <property type="match status" value="1"/>
</dbReference>
<keyword evidence="10 12" id="KW-0413">Isomerase</keyword>
<dbReference type="GO" id="GO:0006270">
    <property type="term" value="P:DNA replication initiation"/>
    <property type="evidence" value="ECO:0007669"/>
    <property type="project" value="TreeGrafter"/>
</dbReference>
<dbReference type="STRING" id="596315.HMPREF0634_1343"/>
<evidence type="ECO:0000256" key="7">
    <source>
        <dbReference type="ARBA" id="ARBA00022833"/>
    </source>
</evidence>
<evidence type="ECO:0000256" key="4">
    <source>
        <dbReference type="ARBA" id="ARBA00022741"/>
    </source>
</evidence>
<comment type="similarity">
    <text evidence="12">Belongs to the helicase family. PriA subfamily.</text>
</comment>
<dbReference type="SMART" id="SM00487">
    <property type="entry name" value="DEXDc"/>
    <property type="match status" value="1"/>
</dbReference>
<proteinExistence type="inferred from homology"/>
<feature type="binding site" evidence="12">
    <location>
        <position position="481"/>
    </location>
    <ligand>
        <name>Zn(2+)</name>
        <dbReference type="ChEBI" id="CHEBI:29105"/>
        <label>2</label>
    </ligand>
</feature>
<dbReference type="GO" id="GO:0008270">
    <property type="term" value="F:zinc ion binding"/>
    <property type="evidence" value="ECO:0007669"/>
    <property type="project" value="UniProtKB-UniRule"/>
</dbReference>
<dbReference type="GeneID" id="84801179"/>
<keyword evidence="9 12" id="KW-0238">DNA-binding</keyword>
<accession>E0E4G6</accession>
<evidence type="ECO:0000256" key="11">
    <source>
        <dbReference type="ARBA" id="ARBA00048988"/>
    </source>
</evidence>
<keyword evidence="4 12" id="KW-0547">Nucleotide-binding</keyword>
<dbReference type="InterPro" id="IPR040498">
    <property type="entry name" value="PriA_CRR"/>
</dbReference>
<dbReference type="AlphaFoldDB" id="E0E4G6"/>
<feature type="domain" description="Helicase ATP-binding" evidence="13">
    <location>
        <begin position="241"/>
        <end position="407"/>
    </location>
</feature>
<keyword evidence="1 12" id="KW-0639">Primosome</keyword>
<keyword evidence="2 12" id="KW-0235">DNA replication</keyword>
<comment type="cofactor">
    <cofactor evidence="12">
        <name>Zn(2+)</name>
        <dbReference type="ChEBI" id="CHEBI:29105"/>
    </cofactor>
    <text evidence="12">Binds 2 zinc ions per subunit.</text>
</comment>
<dbReference type="InterPro" id="IPR005259">
    <property type="entry name" value="PriA"/>
</dbReference>
<dbReference type="Proteomes" id="UP000003244">
    <property type="component" value="Unassembled WGS sequence"/>
</dbReference>
<evidence type="ECO:0000256" key="3">
    <source>
        <dbReference type="ARBA" id="ARBA00022723"/>
    </source>
</evidence>
<dbReference type="CDD" id="cd18804">
    <property type="entry name" value="SF2_C_priA"/>
    <property type="match status" value="1"/>
</dbReference>
<keyword evidence="16" id="KW-1185">Reference proteome</keyword>
<dbReference type="InterPro" id="IPR001650">
    <property type="entry name" value="Helicase_C-like"/>
</dbReference>
<dbReference type="GO" id="GO:0006302">
    <property type="term" value="P:double-strand break repair"/>
    <property type="evidence" value="ECO:0007669"/>
    <property type="project" value="InterPro"/>
</dbReference>
<dbReference type="InterPro" id="IPR027417">
    <property type="entry name" value="P-loop_NTPase"/>
</dbReference>
<protein>
    <recommendedName>
        <fullName evidence="12">Replication restart protein PriA</fullName>
    </recommendedName>
    <alternativeName>
        <fullName evidence="12">ATP-dependent DNA helicase PriA</fullName>
        <ecNumber evidence="12">5.6.2.4</ecNumber>
    </alternativeName>
    <alternativeName>
        <fullName evidence="12">DNA 3'-5' helicase PriA</fullName>
    </alternativeName>
</protein>
<dbReference type="PROSITE" id="PS51194">
    <property type="entry name" value="HELICASE_CTER"/>
    <property type="match status" value="1"/>
</dbReference>
<feature type="binding site" evidence="12">
    <location>
        <position position="472"/>
    </location>
    <ligand>
        <name>Zn(2+)</name>
        <dbReference type="ChEBI" id="CHEBI:29105"/>
        <label>1</label>
    </ligand>
</feature>